<evidence type="ECO:0000256" key="3">
    <source>
        <dbReference type="ARBA" id="ARBA00022692"/>
    </source>
</evidence>
<reference evidence="8" key="1">
    <citation type="submission" date="2023-07" db="EMBL/GenBank/DDBJ databases">
        <title>Thauera sp. CAU 1555 isolated from sand of Yaerae Beach.</title>
        <authorList>
            <person name="Kim W."/>
        </authorList>
    </citation>
    <scope>NUCLEOTIDE SEQUENCE [LARGE SCALE GENOMIC DNA]</scope>
    <source>
        <strain evidence="8">CAU 1555</strain>
    </source>
</reference>
<keyword evidence="4 6" id="KW-1133">Transmembrane helix</keyword>
<dbReference type="RefSeq" id="WP_187716825.1">
    <property type="nucleotide sequence ID" value="NZ_JACTAH010000001.1"/>
</dbReference>
<dbReference type="NCBIfam" id="TIGR04408">
    <property type="entry name" value="LptG_lptG"/>
    <property type="match status" value="1"/>
</dbReference>
<evidence type="ECO:0000256" key="1">
    <source>
        <dbReference type="ARBA" id="ARBA00004651"/>
    </source>
</evidence>
<dbReference type="PANTHER" id="PTHR33529:SF2">
    <property type="entry name" value="LIPOPOLYSACCHARIDE EXPORT SYSTEM PERMEASE PROTEIN LPTG"/>
    <property type="match status" value="1"/>
</dbReference>
<evidence type="ECO:0000256" key="2">
    <source>
        <dbReference type="ARBA" id="ARBA00022475"/>
    </source>
</evidence>
<feature type="transmembrane region" description="Helical" evidence="6">
    <location>
        <begin position="51"/>
        <end position="78"/>
    </location>
</feature>
<keyword evidence="8" id="KW-1185">Reference proteome</keyword>
<sequence length="359" mass="40053">MSRVLRRYLAREILSSTALVLVAFLGLFAFFDVINELEDVGKQGYELHHALIYVLMTLPSRVYELMPVAVLIGSLYALTTLARHSEITVMRASGLSNGAMMRTLGLIGLVFVTLTFVFGEYLAPPAERAAQQWKLVATQATVSQQLRSGLWVKDGPRVVNVRTLLPDRSMERVRIFEFDEQLQMTSVSEAQAGRYDAQEGSWRLTGVRQTQFTDGATAVVELPEIAWRSELTPDVLSVLMVAPERMSVDALYAYIRHLQENRQSAERYEIALWKKLTYPLAALVMMALALPFAFMHDRHGAVSVKVFFGVMLGVGFHLLNGLFSNLGAINAWPPVMAAITPSLIFLLAAGALLYLVERR</sequence>
<gene>
    <name evidence="7" type="primary">lptG</name>
    <name evidence="7" type="ORF">IFO67_03935</name>
</gene>
<keyword evidence="5 6" id="KW-0472">Membrane</keyword>
<evidence type="ECO:0000256" key="5">
    <source>
        <dbReference type="ARBA" id="ARBA00023136"/>
    </source>
</evidence>
<evidence type="ECO:0000313" key="7">
    <source>
        <dbReference type="EMBL" id="MBD8502021.1"/>
    </source>
</evidence>
<dbReference type="Pfam" id="PF03739">
    <property type="entry name" value="LptF_LptG"/>
    <property type="match status" value="1"/>
</dbReference>
<keyword evidence="2" id="KW-1003">Cell membrane</keyword>
<feature type="transmembrane region" description="Helical" evidence="6">
    <location>
        <begin position="335"/>
        <end position="356"/>
    </location>
</feature>
<dbReference type="Proteomes" id="UP000603602">
    <property type="component" value="Unassembled WGS sequence"/>
</dbReference>
<keyword evidence="3 6" id="KW-0812">Transmembrane</keyword>
<feature type="transmembrane region" description="Helical" evidence="6">
    <location>
        <begin position="276"/>
        <end position="294"/>
    </location>
</feature>
<feature type="transmembrane region" description="Helical" evidence="6">
    <location>
        <begin position="306"/>
        <end position="323"/>
    </location>
</feature>
<comment type="subcellular location">
    <subcellularLocation>
        <location evidence="1">Cell membrane</location>
        <topology evidence="1">Multi-pass membrane protein</topology>
    </subcellularLocation>
</comment>
<evidence type="ECO:0000256" key="4">
    <source>
        <dbReference type="ARBA" id="ARBA00022989"/>
    </source>
</evidence>
<dbReference type="EMBL" id="JACYTO010000001">
    <property type="protein sequence ID" value="MBD8502021.1"/>
    <property type="molecule type" value="Genomic_DNA"/>
</dbReference>
<dbReference type="PANTHER" id="PTHR33529">
    <property type="entry name" value="SLR0882 PROTEIN-RELATED"/>
    <property type="match status" value="1"/>
</dbReference>
<proteinExistence type="predicted"/>
<dbReference type="InterPro" id="IPR030923">
    <property type="entry name" value="LptG"/>
</dbReference>
<feature type="transmembrane region" description="Helical" evidence="6">
    <location>
        <begin position="12"/>
        <end position="31"/>
    </location>
</feature>
<evidence type="ECO:0000313" key="8">
    <source>
        <dbReference type="Proteomes" id="UP000603602"/>
    </source>
</evidence>
<dbReference type="InterPro" id="IPR005495">
    <property type="entry name" value="LptG/LptF_permease"/>
</dbReference>
<accession>A0ABR9B6L5</accession>
<name>A0ABR9B6L5_9RHOO</name>
<organism evidence="7 8">
    <name type="scientific">Thauera sedimentorum</name>
    <dbReference type="NCBI Taxonomy" id="2767595"/>
    <lineage>
        <taxon>Bacteria</taxon>
        <taxon>Pseudomonadati</taxon>
        <taxon>Pseudomonadota</taxon>
        <taxon>Betaproteobacteria</taxon>
        <taxon>Rhodocyclales</taxon>
        <taxon>Zoogloeaceae</taxon>
        <taxon>Thauera</taxon>
    </lineage>
</organism>
<evidence type="ECO:0000256" key="6">
    <source>
        <dbReference type="SAM" id="Phobius"/>
    </source>
</evidence>
<protein>
    <submittedName>
        <fullName evidence="7">LPS export ABC transporter permease LptG</fullName>
    </submittedName>
</protein>
<feature type="transmembrane region" description="Helical" evidence="6">
    <location>
        <begin position="99"/>
        <end position="118"/>
    </location>
</feature>
<comment type="caution">
    <text evidence="7">The sequence shown here is derived from an EMBL/GenBank/DDBJ whole genome shotgun (WGS) entry which is preliminary data.</text>
</comment>